<sequence>MTHGTHRRAIVLVLDSFGIGAGPDAEQFGDAGTDTLGHIAAACARGECEPTQDSTTAPETTRSGPLSLPNLARLGLFHAHHAATGAWADGVTPATELIGAWGHAAEISSGKDTPSGHWELAGVPVRFDWGYFLERNNSFPEALLEALVRDANLPGVLGNCHASGTDIITRLGAEHLASGKPIVYTSADSVFQIAAHEEAFGLERLYALCETARRLLEPYNIGRVIARPFTGDTATGFTRTGNRRDYSIEPPSPTVLQTLHDVGGEVIAIGKIADIYAHCGISRSVKASGHEALMDATLAALEESGDNPAGTLVMTNFVDFDTLYGHRRDVAGYAAALEAFDARLPELLARLKQDDLLILTADHGCDPTWRGTEHTREQVPVLALGGGLPRGPLGARDSFADIGQSLASWLGLPAMDDGTSFLPSCSSGANPQGEC</sequence>
<comment type="subcellular location">
    <subcellularLocation>
        <location evidence="6">Cytoplasm</location>
    </subcellularLocation>
</comment>
<dbReference type="PANTHER" id="PTHR21110">
    <property type="entry name" value="PHOSPHOPENTOMUTASE"/>
    <property type="match status" value="1"/>
</dbReference>
<dbReference type="Proteomes" id="UP000448235">
    <property type="component" value="Unassembled WGS sequence"/>
</dbReference>
<comment type="caution">
    <text evidence="9">The sequence shown here is derived from an EMBL/GenBank/DDBJ whole genome shotgun (WGS) entry which is preliminary data.</text>
</comment>
<evidence type="ECO:0000256" key="7">
    <source>
        <dbReference type="NCBIfam" id="TIGR01696"/>
    </source>
</evidence>
<dbReference type="InterPro" id="IPR010045">
    <property type="entry name" value="DeoB"/>
</dbReference>
<comment type="function">
    <text evidence="6">Isomerase that catalyzes the conversion of deoxy-ribose 1-phosphate (dRib-1-P) and ribose 1-phosphate (Rib-1-P) to deoxy-ribose 5-phosphate (dRib-5-P) and ribose 5-phosphate (Rib-5-P), respectively.</text>
</comment>
<keyword evidence="3 6" id="KW-0479">Metal-binding</keyword>
<organism evidence="9 10">
    <name type="scientific">Halomonas icarae</name>
    <dbReference type="NCBI Taxonomy" id="2691040"/>
    <lineage>
        <taxon>Bacteria</taxon>
        <taxon>Pseudomonadati</taxon>
        <taxon>Pseudomonadota</taxon>
        <taxon>Gammaproteobacteria</taxon>
        <taxon>Oceanospirillales</taxon>
        <taxon>Halomonadaceae</taxon>
        <taxon>Halomonas</taxon>
    </lineage>
</organism>
<comment type="pathway">
    <text evidence="6">Carbohydrate degradation; 2-deoxy-D-ribose 1-phosphate degradation; D-glyceraldehyde 3-phosphate and acetaldehyde from 2-deoxy-alpha-D-ribose 1-phosphate: step 1/2.</text>
</comment>
<evidence type="ECO:0000313" key="9">
    <source>
        <dbReference type="EMBL" id="NAW11238.1"/>
    </source>
</evidence>
<feature type="binding site" evidence="6">
    <location>
        <position position="15"/>
    </location>
    <ligand>
        <name>Mn(2+)</name>
        <dbReference type="ChEBI" id="CHEBI:29035"/>
        <label>1</label>
    </ligand>
</feature>
<feature type="binding site" evidence="6">
    <location>
        <position position="362"/>
    </location>
    <ligand>
        <name>Mn(2+)</name>
        <dbReference type="ChEBI" id="CHEBI:29035"/>
        <label>1</label>
    </ligand>
</feature>
<dbReference type="EMBL" id="WUTS01000001">
    <property type="protein sequence ID" value="NAW11238.1"/>
    <property type="molecule type" value="Genomic_DNA"/>
</dbReference>
<dbReference type="UniPathway" id="UPA00087">
    <property type="reaction ID" value="UER00173"/>
</dbReference>
<dbReference type="GO" id="GO:0006015">
    <property type="term" value="P:5-phosphoribose 1-diphosphate biosynthetic process"/>
    <property type="evidence" value="ECO:0007669"/>
    <property type="project" value="UniProtKB-UniPathway"/>
</dbReference>
<dbReference type="GO" id="GO:0043094">
    <property type="term" value="P:metabolic compound salvage"/>
    <property type="evidence" value="ECO:0007669"/>
    <property type="project" value="UniProtKB-UniRule"/>
</dbReference>
<dbReference type="EC" id="5.4.2.7" evidence="6 7"/>
<comment type="catalytic activity">
    <reaction evidence="6">
        <text>alpha-D-ribose 1-phosphate = D-ribose 5-phosphate</text>
        <dbReference type="Rhea" id="RHEA:18793"/>
        <dbReference type="ChEBI" id="CHEBI:57720"/>
        <dbReference type="ChEBI" id="CHEBI:78346"/>
        <dbReference type="EC" id="5.4.2.7"/>
    </reaction>
</comment>
<dbReference type="GO" id="GO:0006018">
    <property type="term" value="P:2-deoxyribose 1-phosphate catabolic process"/>
    <property type="evidence" value="ECO:0007669"/>
    <property type="project" value="UniProtKB-UniRule"/>
</dbReference>
<dbReference type="InterPro" id="IPR024052">
    <property type="entry name" value="Phosphopentomutase_DeoB_cap_sf"/>
</dbReference>
<feature type="domain" description="Metalloenzyme" evidence="8">
    <location>
        <begin position="8"/>
        <end position="413"/>
    </location>
</feature>
<dbReference type="FunFam" id="3.30.70.1250:FF:000001">
    <property type="entry name" value="Phosphopentomutase"/>
    <property type="match status" value="1"/>
</dbReference>
<evidence type="ECO:0000256" key="2">
    <source>
        <dbReference type="ARBA" id="ARBA00022490"/>
    </source>
</evidence>
<comment type="similarity">
    <text evidence="1 6">Belongs to the phosphopentomutase family.</text>
</comment>
<dbReference type="GO" id="GO:0005829">
    <property type="term" value="C:cytosol"/>
    <property type="evidence" value="ECO:0007669"/>
    <property type="project" value="TreeGrafter"/>
</dbReference>
<reference evidence="9 10" key="1">
    <citation type="submission" date="2019-12" db="EMBL/GenBank/DDBJ databases">
        <title>Draft genome sequencing of Halomonas icarensis D1-1.</title>
        <authorList>
            <person name="Pandiyan K."/>
            <person name="Kushwaha P."/>
            <person name="Gowdham M."/>
            <person name="Chakdar H."/>
            <person name="Singh A."/>
            <person name="Kumar M."/>
            <person name="Saxena A.K."/>
        </authorList>
    </citation>
    <scope>NUCLEOTIDE SEQUENCE [LARGE SCALE GENOMIC DNA]</scope>
    <source>
        <strain evidence="9 10">D1-1</strain>
    </source>
</reference>
<dbReference type="GO" id="GO:0009117">
    <property type="term" value="P:nucleotide metabolic process"/>
    <property type="evidence" value="ECO:0007669"/>
    <property type="project" value="UniProtKB-UniRule"/>
</dbReference>
<dbReference type="SUPFAM" id="SSF143856">
    <property type="entry name" value="DeoB insert domain-like"/>
    <property type="match status" value="1"/>
</dbReference>
<evidence type="ECO:0000256" key="5">
    <source>
        <dbReference type="ARBA" id="ARBA00023235"/>
    </source>
</evidence>
<evidence type="ECO:0000259" key="8">
    <source>
        <dbReference type="Pfam" id="PF01676"/>
    </source>
</evidence>
<feature type="binding site" evidence="6">
    <location>
        <position position="326"/>
    </location>
    <ligand>
        <name>Mn(2+)</name>
        <dbReference type="ChEBI" id="CHEBI:29035"/>
        <label>2</label>
    </ligand>
</feature>
<dbReference type="Gene3D" id="3.30.70.1250">
    <property type="entry name" value="Phosphopentomutase"/>
    <property type="match status" value="1"/>
</dbReference>
<name>A0A7X5AKZ8_9GAMM</name>
<dbReference type="GO" id="GO:0030145">
    <property type="term" value="F:manganese ion binding"/>
    <property type="evidence" value="ECO:0007669"/>
    <property type="project" value="UniProtKB-UniRule"/>
</dbReference>
<feature type="binding site" evidence="6">
    <location>
        <position position="374"/>
    </location>
    <ligand>
        <name>Mn(2+)</name>
        <dbReference type="ChEBI" id="CHEBI:29035"/>
        <label>2</label>
    </ligand>
</feature>
<dbReference type="AlphaFoldDB" id="A0A7X5AKZ8"/>
<evidence type="ECO:0000256" key="6">
    <source>
        <dbReference type="HAMAP-Rule" id="MF_00740"/>
    </source>
</evidence>
<feature type="binding site" evidence="6">
    <location>
        <position position="363"/>
    </location>
    <ligand>
        <name>Mn(2+)</name>
        <dbReference type="ChEBI" id="CHEBI:29035"/>
        <label>1</label>
    </ligand>
</feature>
<dbReference type="Gene3D" id="3.40.720.10">
    <property type="entry name" value="Alkaline Phosphatase, subunit A"/>
    <property type="match status" value="1"/>
</dbReference>
<evidence type="ECO:0000256" key="4">
    <source>
        <dbReference type="ARBA" id="ARBA00023211"/>
    </source>
</evidence>
<dbReference type="RefSeq" id="WP_161422081.1">
    <property type="nucleotide sequence ID" value="NZ_JARWMY010000002.1"/>
</dbReference>
<feature type="binding site" evidence="6">
    <location>
        <position position="321"/>
    </location>
    <ligand>
        <name>Mn(2+)</name>
        <dbReference type="ChEBI" id="CHEBI:29035"/>
        <label>2</label>
    </ligand>
</feature>
<proteinExistence type="inferred from homology"/>
<dbReference type="InterPro" id="IPR017850">
    <property type="entry name" value="Alkaline_phosphatase_core_sf"/>
</dbReference>
<dbReference type="GO" id="GO:0008973">
    <property type="term" value="F:phosphopentomutase activity"/>
    <property type="evidence" value="ECO:0007669"/>
    <property type="project" value="UniProtKB-UniRule"/>
</dbReference>
<evidence type="ECO:0000256" key="1">
    <source>
        <dbReference type="ARBA" id="ARBA00010373"/>
    </source>
</evidence>
<dbReference type="GO" id="GO:0000287">
    <property type="term" value="F:magnesium ion binding"/>
    <property type="evidence" value="ECO:0007669"/>
    <property type="project" value="UniProtKB-UniRule"/>
</dbReference>
<dbReference type="SUPFAM" id="SSF53649">
    <property type="entry name" value="Alkaline phosphatase-like"/>
    <property type="match status" value="1"/>
</dbReference>
<gene>
    <name evidence="6" type="primary">deoB</name>
    <name evidence="9" type="ORF">GRB80_00035</name>
</gene>
<dbReference type="HAMAP" id="MF_00740">
    <property type="entry name" value="Phosphopentomut"/>
    <property type="match status" value="1"/>
</dbReference>
<dbReference type="CDD" id="cd16009">
    <property type="entry name" value="PPM"/>
    <property type="match status" value="1"/>
</dbReference>
<accession>A0A7X5AKZ8</accession>
<comment type="catalytic activity">
    <reaction evidence="6">
        <text>2-deoxy-alpha-D-ribose 1-phosphate = 2-deoxy-D-ribose 5-phosphate</text>
        <dbReference type="Rhea" id="RHEA:27658"/>
        <dbReference type="ChEBI" id="CHEBI:57259"/>
        <dbReference type="ChEBI" id="CHEBI:62877"/>
        <dbReference type="EC" id="5.4.2.7"/>
    </reaction>
</comment>
<keyword evidence="4 6" id="KW-0464">Manganese</keyword>
<comment type="cofactor">
    <cofactor evidence="6">
        <name>Mn(2+)</name>
        <dbReference type="ChEBI" id="CHEBI:29035"/>
    </cofactor>
    <text evidence="6">Binds 2 manganese ions.</text>
</comment>
<dbReference type="NCBIfam" id="TIGR01696">
    <property type="entry name" value="deoB"/>
    <property type="match status" value="1"/>
</dbReference>
<keyword evidence="2 6" id="KW-0963">Cytoplasm</keyword>
<evidence type="ECO:0000313" key="10">
    <source>
        <dbReference type="Proteomes" id="UP000448235"/>
    </source>
</evidence>
<dbReference type="PIRSF" id="PIRSF001491">
    <property type="entry name" value="Ppentomutase"/>
    <property type="match status" value="1"/>
</dbReference>
<keyword evidence="10" id="KW-1185">Reference proteome</keyword>
<dbReference type="PANTHER" id="PTHR21110:SF0">
    <property type="entry name" value="PHOSPHOPENTOMUTASE"/>
    <property type="match status" value="1"/>
</dbReference>
<dbReference type="InterPro" id="IPR006124">
    <property type="entry name" value="Metalloenzyme"/>
</dbReference>
<dbReference type="NCBIfam" id="NF003766">
    <property type="entry name" value="PRK05362.1"/>
    <property type="match status" value="1"/>
</dbReference>
<protein>
    <recommendedName>
        <fullName evidence="6 7">Phosphopentomutase</fullName>
        <ecNumber evidence="6 7">5.4.2.7</ecNumber>
    </recommendedName>
    <alternativeName>
        <fullName evidence="6">Phosphodeoxyribomutase</fullName>
    </alternativeName>
</protein>
<dbReference type="Pfam" id="PF01676">
    <property type="entry name" value="Metalloenzyme"/>
    <property type="match status" value="1"/>
</dbReference>
<evidence type="ECO:0000256" key="3">
    <source>
        <dbReference type="ARBA" id="ARBA00022723"/>
    </source>
</evidence>
<keyword evidence="5 6" id="KW-0413">Isomerase</keyword>